<feature type="transmembrane region" description="Helical" evidence="2">
    <location>
        <begin position="321"/>
        <end position="337"/>
    </location>
</feature>
<feature type="domain" description="SGNH" evidence="4">
    <location>
        <begin position="555"/>
        <end position="769"/>
    </location>
</feature>
<gene>
    <name evidence="5" type="ordered locus">FraEuI1c_0162</name>
</gene>
<feature type="compositionally biased region" description="Low complexity" evidence="1">
    <location>
        <begin position="35"/>
        <end position="51"/>
    </location>
</feature>
<dbReference type="GO" id="GO:0009103">
    <property type="term" value="P:lipopolysaccharide biosynthetic process"/>
    <property type="evidence" value="ECO:0007669"/>
    <property type="project" value="TreeGrafter"/>
</dbReference>
<feature type="transmembrane region" description="Helical" evidence="2">
    <location>
        <begin position="446"/>
        <end position="468"/>
    </location>
</feature>
<reference evidence="5 6" key="1">
    <citation type="submission" date="2010-10" db="EMBL/GenBank/DDBJ databases">
        <title>Complete sequence of Frankia sp. EuI1c.</title>
        <authorList>
            <consortium name="US DOE Joint Genome Institute"/>
            <person name="Lucas S."/>
            <person name="Copeland A."/>
            <person name="Lapidus A."/>
            <person name="Cheng J.-F."/>
            <person name="Bruce D."/>
            <person name="Goodwin L."/>
            <person name="Pitluck S."/>
            <person name="Chertkov O."/>
            <person name="Detter J.C."/>
            <person name="Han C."/>
            <person name="Tapia R."/>
            <person name="Land M."/>
            <person name="Hauser L."/>
            <person name="Jeffries C."/>
            <person name="Kyrpides N."/>
            <person name="Ivanova N."/>
            <person name="Mikhailova N."/>
            <person name="Beauchemin N."/>
            <person name="Sen A."/>
            <person name="Sur S.A."/>
            <person name="Gtari M."/>
            <person name="Wall L."/>
            <person name="Tisa L."/>
            <person name="Woyke T."/>
        </authorList>
    </citation>
    <scope>NUCLEOTIDE SEQUENCE [LARGE SCALE GENOMIC DNA]</scope>
    <source>
        <strain evidence="6">DSM 45817 / CECT 9037 / EuI1c</strain>
    </source>
</reference>
<dbReference type="PANTHER" id="PTHR23028">
    <property type="entry name" value="ACETYLTRANSFERASE"/>
    <property type="match status" value="1"/>
</dbReference>
<keyword evidence="5" id="KW-0012">Acyltransferase</keyword>
<dbReference type="eggNOG" id="COG1835">
    <property type="taxonomic scope" value="Bacteria"/>
</dbReference>
<name>E3J4T1_PSEI1</name>
<dbReference type="EMBL" id="CP002299">
    <property type="protein sequence ID" value="ADP78250.1"/>
    <property type="molecule type" value="Genomic_DNA"/>
</dbReference>
<feature type="transmembrane region" description="Helical" evidence="2">
    <location>
        <begin position="343"/>
        <end position="364"/>
    </location>
</feature>
<dbReference type="GO" id="GO:0016020">
    <property type="term" value="C:membrane"/>
    <property type="evidence" value="ECO:0007669"/>
    <property type="project" value="TreeGrafter"/>
</dbReference>
<evidence type="ECO:0000313" key="6">
    <source>
        <dbReference type="Proteomes" id="UP000002484"/>
    </source>
</evidence>
<dbReference type="InterPro" id="IPR043968">
    <property type="entry name" value="SGNH"/>
</dbReference>
<evidence type="ECO:0000259" key="3">
    <source>
        <dbReference type="Pfam" id="PF01757"/>
    </source>
</evidence>
<evidence type="ECO:0000256" key="1">
    <source>
        <dbReference type="SAM" id="MobiDB-lite"/>
    </source>
</evidence>
<feature type="transmembrane region" description="Helical" evidence="2">
    <location>
        <begin position="218"/>
        <end position="238"/>
    </location>
</feature>
<keyword evidence="2" id="KW-0472">Membrane</keyword>
<evidence type="ECO:0000256" key="2">
    <source>
        <dbReference type="SAM" id="Phobius"/>
    </source>
</evidence>
<evidence type="ECO:0000259" key="4">
    <source>
        <dbReference type="Pfam" id="PF19040"/>
    </source>
</evidence>
<accession>E3J4T1</accession>
<dbReference type="GO" id="GO:0016747">
    <property type="term" value="F:acyltransferase activity, transferring groups other than amino-acyl groups"/>
    <property type="evidence" value="ECO:0007669"/>
    <property type="project" value="InterPro"/>
</dbReference>
<dbReference type="PANTHER" id="PTHR23028:SF53">
    <property type="entry name" value="ACYL_TRANSF_3 DOMAIN-CONTAINING PROTEIN"/>
    <property type="match status" value="1"/>
</dbReference>
<dbReference type="STRING" id="298654.FraEuI1c_0162"/>
<dbReference type="Pfam" id="PF01757">
    <property type="entry name" value="Acyl_transf_3"/>
    <property type="match status" value="1"/>
</dbReference>
<dbReference type="InterPro" id="IPR002656">
    <property type="entry name" value="Acyl_transf_3_dom"/>
</dbReference>
<dbReference type="AlphaFoldDB" id="E3J4T1"/>
<feature type="domain" description="Acyltransferase 3" evidence="3">
    <location>
        <begin position="79"/>
        <end position="427"/>
    </location>
</feature>
<dbReference type="Proteomes" id="UP000002484">
    <property type="component" value="Chromosome"/>
</dbReference>
<dbReference type="InParanoid" id="E3J4T1"/>
<sequence>MPRPADLRLFAPSIPPARGADVTERGAARGADSQPAPDVLVGPVPAAAGEPAEAERAGDQGAPEADTGAGRRAREFRPDIEGLRAVAVLLVVLGHSNLGVPGGFVGVDVFFVISGFLITQQLLRERATRGRISFRRFYARRARRILPAAAVVIVATVLASWAWLSPLRVRDIAWDAVYSAFSAVNLRLAHSGTDYFQSAAPPSPLQHYWSLAVEEQFYLVWPLLLTLVTLAATAVTARRRRSAPPEAGDEGRPVPGTRPVVLVLLTVVAGSLLLSVVVTARSAPWAYFGGHTRAWELALGALVAVWAPAFERMGRALSSQLSWLGLAGIAVAAFAYGDSTPYPGTAALLPVGAAALVVAGGCAAPRKGAELLLGRAPLRLVGRLSYSWYLWHWPVLRIWPEATGRPFHTGEKLAALGLSLVLAWLTYLLVENPVRTRPLLVRRPSLGLGLGGALAAAAAGLALLVAAVDTVPGGRSSGPLRALDATGAAPTAPTAAGITTQPRFVGVGTSSLTPLITQSARLRALPTSLQPSLAKAGDDLGENKCRTPITSSTPIDCVAGDPNGSSTVVLFGDSHANQWFNALDAIAKESHWRLVPYTKGGCPPPYYPNFYLDELKRVYTECYAWRDAVFARIAALRPGLVVIGSEARVQAKDAGPGATTDLVRTLRATGAKVAFLEDTPFPGFQVPDCLASHPSNVTSCMVTIQKSKIAEPQREIEDRGALAGGATLIDPLPWLCVRDQCPPIIGNAVVYADNSHLTGTYSTLLAPFLGPALRAVLR</sequence>
<keyword evidence="2" id="KW-0812">Transmembrane</keyword>
<feature type="region of interest" description="Disordered" evidence="1">
    <location>
        <begin position="1"/>
        <end position="72"/>
    </location>
</feature>
<dbReference type="RefSeq" id="WP_013421373.1">
    <property type="nucleotide sequence ID" value="NC_014666.1"/>
</dbReference>
<feature type="transmembrane region" description="Helical" evidence="2">
    <location>
        <begin position="104"/>
        <end position="123"/>
    </location>
</feature>
<feature type="transmembrane region" description="Helical" evidence="2">
    <location>
        <begin position="144"/>
        <end position="164"/>
    </location>
</feature>
<keyword evidence="2" id="KW-1133">Transmembrane helix</keyword>
<dbReference type="KEGG" id="fri:FraEuI1c_0162"/>
<organism evidence="5 6">
    <name type="scientific">Pseudofrankia inefficax (strain DSM 45817 / CECT 9037 / DDB 130130 / EuI1c)</name>
    <name type="common">Frankia inefficax</name>
    <dbReference type="NCBI Taxonomy" id="298654"/>
    <lineage>
        <taxon>Bacteria</taxon>
        <taxon>Bacillati</taxon>
        <taxon>Actinomycetota</taxon>
        <taxon>Actinomycetes</taxon>
        <taxon>Frankiales</taxon>
        <taxon>Frankiaceae</taxon>
        <taxon>Pseudofrankia</taxon>
    </lineage>
</organism>
<keyword evidence="6" id="KW-1185">Reference proteome</keyword>
<dbReference type="HOGENOM" id="CLU_005679_10_1_11"/>
<proteinExistence type="predicted"/>
<protein>
    <submittedName>
        <fullName evidence="5">Acyltransferase 3</fullName>
    </submittedName>
</protein>
<dbReference type="Pfam" id="PF19040">
    <property type="entry name" value="SGNH"/>
    <property type="match status" value="1"/>
</dbReference>
<evidence type="ECO:0000313" key="5">
    <source>
        <dbReference type="EMBL" id="ADP78250.1"/>
    </source>
</evidence>
<feature type="transmembrane region" description="Helical" evidence="2">
    <location>
        <begin position="292"/>
        <end position="309"/>
    </location>
</feature>
<dbReference type="InterPro" id="IPR050879">
    <property type="entry name" value="Acyltransferase_3"/>
</dbReference>
<keyword evidence="5" id="KW-0808">Transferase</keyword>
<feature type="transmembrane region" description="Helical" evidence="2">
    <location>
        <begin position="259"/>
        <end position="280"/>
    </location>
</feature>